<dbReference type="InterPro" id="IPR006671">
    <property type="entry name" value="Cyclin_N"/>
</dbReference>
<dbReference type="Proteomes" id="UP000299102">
    <property type="component" value="Unassembled WGS sequence"/>
</dbReference>
<feature type="region of interest" description="Disordered" evidence="1">
    <location>
        <begin position="323"/>
        <end position="394"/>
    </location>
</feature>
<dbReference type="CDD" id="cd20529">
    <property type="entry name" value="CYCLIN_CCNJ-like_rpt2"/>
    <property type="match status" value="1"/>
</dbReference>
<feature type="region of interest" description="Disordered" evidence="1">
    <location>
        <begin position="1"/>
        <end position="30"/>
    </location>
</feature>
<gene>
    <name evidence="3" type="primary">ccnj</name>
    <name evidence="3" type="ORF">EVAR_3861_1</name>
</gene>
<feature type="domain" description="Cyclin N-terminal" evidence="2">
    <location>
        <begin position="48"/>
        <end position="127"/>
    </location>
</feature>
<dbReference type="OrthoDB" id="285802at2759"/>
<dbReference type="SUPFAM" id="SSF47954">
    <property type="entry name" value="Cyclin-like"/>
    <property type="match status" value="1"/>
</dbReference>
<name>A0A4C1ST21_EUMVA</name>
<feature type="compositionally biased region" description="Polar residues" evidence="1">
    <location>
        <begin position="1"/>
        <end position="11"/>
    </location>
</feature>
<dbReference type="STRING" id="151549.A0A4C1ST21"/>
<accession>A0A4C1ST21</accession>
<dbReference type="AlphaFoldDB" id="A0A4C1ST21"/>
<feature type="compositionally biased region" description="Polar residues" evidence="1">
    <location>
        <begin position="334"/>
        <end position="364"/>
    </location>
</feature>
<dbReference type="Gene3D" id="1.10.472.10">
    <property type="entry name" value="Cyclin-like"/>
    <property type="match status" value="2"/>
</dbReference>
<dbReference type="InterPro" id="IPR039361">
    <property type="entry name" value="Cyclin"/>
</dbReference>
<evidence type="ECO:0000259" key="2">
    <source>
        <dbReference type="Pfam" id="PF00134"/>
    </source>
</evidence>
<sequence>MSKLNLSSTGSHIPVEKVSKTEKTDKKNDNNLSVVDIDDDYRCEYKEEIWKNLLEQETGRMPIHLQSPQLEFRGALVQQLRDMSKKLGLTMATLHAAVTLLDQFMDAHKLRSDRLTHVALACLSLAADLLRAGGTLEERSARRPHGEGGNTLAYISRNTSGKSSKSEEKFSRAPTLKTLIKTSGVHICGKIFRQLEWMVGQHVRWRLLMPTAVTYAALIAQHVVADSDLITRHPKFVRRFKRDGVKLLNAYLDLTLSDARLKVVETVDVGCACVACARADLGLRAWPPWLAEVTNRDANKVAPIARLLQRMMQVMKSRETGVDNADVDQGYGSAKTTPNLTPTTSPQSHTNPTINYINIETTKQVNDENSDESNPALDLTTDTYDPRPQSAKYPTDAKNFAITDPSDFAKAQTADARSFSKVDANDPNEFRFCKSHRLLDTDVQPSKMAVKRTLGDTLDIEHKRLRLVI</sequence>
<organism evidence="3 4">
    <name type="scientific">Eumeta variegata</name>
    <name type="common">Bagworm moth</name>
    <name type="synonym">Eumeta japonica</name>
    <dbReference type="NCBI Taxonomy" id="151549"/>
    <lineage>
        <taxon>Eukaryota</taxon>
        <taxon>Metazoa</taxon>
        <taxon>Ecdysozoa</taxon>
        <taxon>Arthropoda</taxon>
        <taxon>Hexapoda</taxon>
        <taxon>Insecta</taxon>
        <taxon>Pterygota</taxon>
        <taxon>Neoptera</taxon>
        <taxon>Endopterygota</taxon>
        <taxon>Lepidoptera</taxon>
        <taxon>Glossata</taxon>
        <taxon>Ditrysia</taxon>
        <taxon>Tineoidea</taxon>
        <taxon>Psychidae</taxon>
        <taxon>Oiketicinae</taxon>
        <taxon>Eumeta</taxon>
    </lineage>
</organism>
<dbReference type="PANTHER" id="PTHR10177">
    <property type="entry name" value="CYCLINS"/>
    <property type="match status" value="1"/>
</dbReference>
<evidence type="ECO:0000313" key="3">
    <source>
        <dbReference type="EMBL" id="GBP04477.1"/>
    </source>
</evidence>
<evidence type="ECO:0000256" key="1">
    <source>
        <dbReference type="SAM" id="MobiDB-lite"/>
    </source>
</evidence>
<feature type="region of interest" description="Disordered" evidence="1">
    <location>
        <begin position="138"/>
        <end position="168"/>
    </location>
</feature>
<feature type="compositionally biased region" description="Basic and acidic residues" evidence="1">
    <location>
        <begin position="14"/>
        <end position="29"/>
    </location>
</feature>
<evidence type="ECO:0000313" key="4">
    <source>
        <dbReference type="Proteomes" id="UP000299102"/>
    </source>
</evidence>
<comment type="caution">
    <text evidence="3">The sequence shown here is derived from an EMBL/GenBank/DDBJ whole genome shotgun (WGS) entry which is preliminary data.</text>
</comment>
<dbReference type="Pfam" id="PF00134">
    <property type="entry name" value="Cyclin_N"/>
    <property type="match status" value="1"/>
</dbReference>
<dbReference type="InterPro" id="IPR036915">
    <property type="entry name" value="Cyclin-like_sf"/>
</dbReference>
<proteinExistence type="predicted"/>
<keyword evidence="4" id="KW-1185">Reference proteome</keyword>
<dbReference type="EMBL" id="BGZK01000014">
    <property type="protein sequence ID" value="GBP04477.1"/>
    <property type="molecule type" value="Genomic_DNA"/>
</dbReference>
<reference evidence="3 4" key="1">
    <citation type="journal article" date="2019" name="Commun. Biol.">
        <title>The bagworm genome reveals a unique fibroin gene that provides high tensile strength.</title>
        <authorList>
            <person name="Kono N."/>
            <person name="Nakamura H."/>
            <person name="Ohtoshi R."/>
            <person name="Tomita M."/>
            <person name="Numata K."/>
            <person name="Arakawa K."/>
        </authorList>
    </citation>
    <scope>NUCLEOTIDE SEQUENCE [LARGE SCALE GENOMIC DNA]</scope>
</reference>
<protein>
    <submittedName>
        <fullName evidence="3">Cyclin-J</fullName>
    </submittedName>
</protein>